<dbReference type="EMBL" id="JAJSOW010000103">
    <property type="protein sequence ID" value="KAI9174499.1"/>
    <property type="molecule type" value="Genomic_DNA"/>
</dbReference>
<comment type="caution">
    <text evidence="1">The sequence shown here is derived from an EMBL/GenBank/DDBJ whole genome shotgun (WGS) entry which is preliminary data.</text>
</comment>
<gene>
    <name evidence="1" type="ORF">LWI28_018319</name>
</gene>
<evidence type="ECO:0000313" key="1">
    <source>
        <dbReference type="EMBL" id="KAI9174499.1"/>
    </source>
</evidence>
<reference evidence="1" key="1">
    <citation type="journal article" date="2022" name="Plant J.">
        <title>Strategies of tolerance reflected in two North American maple genomes.</title>
        <authorList>
            <person name="McEvoy S.L."/>
            <person name="Sezen U.U."/>
            <person name="Trouern-Trend A."/>
            <person name="McMahon S.M."/>
            <person name="Schaberg P.G."/>
            <person name="Yang J."/>
            <person name="Wegrzyn J.L."/>
            <person name="Swenson N.G."/>
        </authorList>
    </citation>
    <scope>NUCLEOTIDE SEQUENCE</scope>
    <source>
        <strain evidence="1">91603</strain>
    </source>
</reference>
<reference evidence="1" key="2">
    <citation type="submission" date="2023-02" db="EMBL/GenBank/DDBJ databases">
        <authorList>
            <person name="Swenson N.G."/>
            <person name="Wegrzyn J.L."/>
            <person name="Mcevoy S.L."/>
        </authorList>
    </citation>
    <scope>NUCLEOTIDE SEQUENCE</scope>
    <source>
        <strain evidence="1">91603</strain>
        <tissue evidence="1">Leaf</tissue>
    </source>
</reference>
<sequence length="158" mass="17940">MTDVVKPVVSWESGNSAGINAINAEAINTINVIKSLEEKVETAIKGVLLANQQEGDDYLADEEECKVIVESVWKPKHGNGRIPSVLNNIRACGSLLEACNAKKRKEMRKYFLTKRNALKEACKVDKPASWRFINKLEHQLDEVLSTQERYWKQRARIE</sequence>
<keyword evidence="2" id="KW-1185">Reference proteome</keyword>
<protein>
    <submittedName>
        <fullName evidence="1">Uncharacterized protein</fullName>
    </submittedName>
</protein>
<evidence type="ECO:0000313" key="2">
    <source>
        <dbReference type="Proteomes" id="UP001064489"/>
    </source>
</evidence>
<accession>A0AAD5NNS8</accession>
<organism evidence="1 2">
    <name type="scientific">Acer negundo</name>
    <name type="common">Box elder</name>
    <dbReference type="NCBI Taxonomy" id="4023"/>
    <lineage>
        <taxon>Eukaryota</taxon>
        <taxon>Viridiplantae</taxon>
        <taxon>Streptophyta</taxon>
        <taxon>Embryophyta</taxon>
        <taxon>Tracheophyta</taxon>
        <taxon>Spermatophyta</taxon>
        <taxon>Magnoliopsida</taxon>
        <taxon>eudicotyledons</taxon>
        <taxon>Gunneridae</taxon>
        <taxon>Pentapetalae</taxon>
        <taxon>rosids</taxon>
        <taxon>malvids</taxon>
        <taxon>Sapindales</taxon>
        <taxon>Sapindaceae</taxon>
        <taxon>Hippocastanoideae</taxon>
        <taxon>Acereae</taxon>
        <taxon>Acer</taxon>
    </lineage>
</organism>
<dbReference type="AlphaFoldDB" id="A0AAD5NNS8"/>
<proteinExistence type="predicted"/>
<name>A0AAD5NNS8_ACENE</name>
<dbReference type="Proteomes" id="UP001064489">
    <property type="component" value="Chromosome 8"/>
</dbReference>